<comment type="caution">
    <text evidence="2">The sequence shown here is derived from an EMBL/GenBank/DDBJ whole genome shotgun (WGS) entry which is preliminary data.</text>
</comment>
<keyword evidence="3" id="KW-1185">Reference proteome</keyword>
<protein>
    <submittedName>
        <fullName evidence="2">Uncharacterized protein</fullName>
    </submittedName>
</protein>
<dbReference type="Proteomes" id="UP001383192">
    <property type="component" value="Unassembled WGS sequence"/>
</dbReference>
<evidence type="ECO:0000256" key="1">
    <source>
        <dbReference type="SAM" id="MobiDB-lite"/>
    </source>
</evidence>
<dbReference type="EMBL" id="JAYKXP010000036">
    <property type="protein sequence ID" value="KAK7040784.1"/>
    <property type="molecule type" value="Genomic_DNA"/>
</dbReference>
<proteinExistence type="predicted"/>
<reference evidence="2 3" key="1">
    <citation type="submission" date="2024-01" db="EMBL/GenBank/DDBJ databases">
        <title>A draft genome for a cacao thread blight-causing isolate of Paramarasmius palmivorus.</title>
        <authorList>
            <person name="Baruah I.K."/>
            <person name="Bukari Y."/>
            <person name="Amoako-Attah I."/>
            <person name="Meinhardt L.W."/>
            <person name="Bailey B.A."/>
            <person name="Cohen S.P."/>
        </authorList>
    </citation>
    <scope>NUCLEOTIDE SEQUENCE [LARGE SCALE GENOMIC DNA]</scope>
    <source>
        <strain evidence="2 3">GH-12</strain>
    </source>
</reference>
<gene>
    <name evidence="2" type="ORF">VNI00_009690</name>
</gene>
<dbReference type="AlphaFoldDB" id="A0AAW0CP53"/>
<feature type="compositionally biased region" description="Basic and acidic residues" evidence="1">
    <location>
        <begin position="1"/>
        <end position="10"/>
    </location>
</feature>
<sequence length="440" mass="50186">MSSNPDETKIHNAVQGNRMDVHNNTTHNHYHPHSPPDNRGRRIRNPKFSSPRLPRLPQGTSPHERYSQLLMEKTRGYPLWFPQPNAQLTKEYKQRGADIGDVGLLKEDGSFDFLFSIIHPHDHPVNAYGVPRGFEPVHHRHLEKHEIERFHCDDHHVCSQGLYLSKYTMYKSTNSSGDPHQRNTSEVLCENETVEGAILILPDGCSRIDLVNRATFLDQAIKHGASWLEYAASRRQEPTELYLITGCDKTSSWGIASFVEGGDETLSLVFNEIENNGKTTYKWTHNAWSTVHCKPETRKHPGRLSAADDYDNQSLFLRGFVISRHERSASASGVEREDGIDIPWSSSHEGSRRTSAARSLTLFDSQSQDASQRAFWEADHRTERVIEKPYHPCRAINLYLHHLLRPPLVTEDLQPLSDEVPIIVISHDDDWCGTKLTSEV</sequence>
<organism evidence="2 3">
    <name type="scientific">Paramarasmius palmivorus</name>
    <dbReference type="NCBI Taxonomy" id="297713"/>
    <lineage>
        <taxon>Eukaryota</taxon>
        <taxon>Fungi</taxon>
        <taxon>Dikarya</taxon>
        <taxon>Basidiomycota</taxon>
        <taxon>Agaricomycotina</taxon>
        <taxon>Agaricomycetes</taxon>
        <taxon>Agaricomycetidae</taxon>
        <taxon>Agaricales</taxon>
        <taxon>Marasmiineae</taxon>
        <taxon>Marasmiaceae</taxon>
        <taxon>Paramarasmius</taxon>
    </lineage>
</organism>
<feature type="region of interest" description="Disordered" evidence="1">
    <location>
        <begin position="1"/>
        <end position="62"/>
    </location>
</feature>
<evidence type="ECO:0000313" key="2">
    <source>
        <dbReference type="EMBL" id="KAK7040784.1"/>
    </source>
</evidence>
<accession>A0AAW0CP53</accession>
<name>A0AAW0CP53_9AGAR</name>
<evidence type="ECO:0000313" key="3">
    <source>
        <dbReference type="Proteomes" id="UP001383192"/>
    </source>
</evidence>